<dbReference type="InterPro" id="IPR057670">
    <property type="entry name" value="SH3_retrovirus"/>
</dbReference>
<dbReference type="GeneID" id="16068647"/>
<keyword evidence="10" id="KW-1015">Disulfide bond</keyword>
<dbReference type="OrthoDB" id="413361at2759"/>
<keyword evidence="9" id="KW-0233">DNA recombination</keyword>
<dbReference type="eggNOG" id="KOG0017">
    <property type="taxonomic scope" value="Eukaryota"/>
</dbReference>
<evidence type="ECO:0000256" key="1">
    <source>
        <dbReference type="ARBA" id="ARBA00022722"/>
    </source>
</evidence>
<name>F2URS6_SALR5</name>
<evidence type="ECO:0000256" key="6">
    <source>
        <dbReference type="ARBA" id="ARBA00022908"/>
    </source>
</evidence>
<keyword evidence="8" id="KW-0808">Transferase</keyword>
<evidence type="ECO:0000256" key="10">
    <source>
        <dbReference type="PROSITE-ProRule" id="PRU00206"/>
    </source>
</evidence>
<feature type="region of interest" description="Disordered" evidence="11">
    <location>
        <begin position="602"/>
        <end position="653"/>
    </location>
</feature>
<feature type="repeat" description="TNFR-Cys" evidence="10">
    <location>
        <begin position="111"/>
        <end position="153"/>
    </location>
</feature>
<feature type="repeat" description="TNFR-Cys" evidence="10">
    <location>
        <begin position="38"/>
        <end position="82"/>
    </location>
</feature>
<dbReference type="Proteomes" id="UP000007799">
    <property type="component" value="Unassembled WGS sequence"/>
</dbReference>
<keyword evidence="1" id="KW-0540">Nuclease</keyword>
<accession>F2URS6</accession>
<keyword evidence="3" id="KW-0255">Endonuclease</keyword>
<reference evidence="14" key="1">
    <citation type="submission" date="2009-08" db="EMBL/GenBank/DDBJ databases">
        <title>Annotation of Salpingoeca rosetta.</title>
        <authorList>
            <consortium name="The Broad Institute Genome Sequencing Platform"/>
            <person name="Russ C."/>
            <person name="Cuomo C."/>
            <person name="Burger G."/>
            <person name="Gray M.W."/>
            <person name="Holland P.W.H."/>
            <person name="King N."/>
            <person name="Lang F.B.F."/>
            <person name="Roger A.J."/>
            <person name="Ruiz-Trillo I."/>
            <person name="Young S.K."/>
            <person name="Zeng Q."/>
            <person name="Gargeya S."/>
            <person name="Alvarado L."/>
            <person name="Berlin A."/>
            <person name="Chapman S.B."/>
            <person name="Chen Z."/>
            <person name="Freedman E."/>
            <person name="Gellesch M."/>
            <person name="Goldberg J."/>
            <person name="Griggs A."/>
            <person name="Gujja S."/>
            <person name="Heilman E."/>
            <person name="Heiman D."/>
            <person name="Howarth C."/>
            <person name="Mehta T."/>
            <person name="Neiman D."/>
            <person name="Pearson M."/>
            <person name="Roberts A."/>
            <person name="Saif S."/>
            <person name="Shea T."/>
            <person name="Shenoy N."/>
            <person name="Sisk P."/>
            <person name="Stolte C."/>
            <person name="Sykes S."/>
            <person name="White J."/>
            <person name="Yandava C."/>
            <person name="Haas B."/>
            <person name="Nusbaum C."/>
            <person name="Birren B."/>
        </authorList>
    </citation>
    <scope>NUCLEOTIDE SEQUENCE [LARGE SCALE GENOMIC DNA]</scope>
    <source>
        <strain evidence="14">ATCC 50818</strain>
    </source>
</reference>
<evidence type="ECO:0000259" key="13">
    <source>
        <dbReference type="PROSITE" id="PS50994"/>
    </source>
</evidence>
<feature type="disulfide bond" evidence="10">
    <location>
        <begin position="135"/>
        <end position="153"/>
    </location>
</feature>
<dbReference type="GO" id="GO:0003676">
    <property type="term" value="F:nucleic acid binding"/>
    <property type="evidence" value="ECO:0007669"/>
    <property type="project" value="InterPro"/>
</dbReference>
<dbReference type="SUPFAM" id="SSF53098">
    <property type="entry name" value="Ribonuclease H-like"/>
    <property type="match status" value="1"/>
</dbReference>
<dbReference type="InterPro" id="IPR039537">
    <property type="entry name" value="Retrotran_Ty1/copia-like"/>
</dbReference>
<dbReference type="Gene3D" id="2.10.50.10">
    <property type="entry name" value="Tumor Necrosis Factor Receptor, subunit A, domain 2"/>
    <property type="match status" value="3"/>
</dbReference>
<evidence type="ECO:0000313" key="14">
    <source>
        <dbReference type="EMBL" id="EGD80331.1"/>
    </source>
</evidence>
<dbReference type="KEGG" id="sre:PTSG_13069"/>
<dbReference type="PROSITE" id="PS50994">
    <property type="entry name" value="INTEGRASE"/>
    <property type="match status" value="1"/>
</dbReference>
<evidence type="ECO:0000313" key="15">
    <source>
        <dbReference type="Proteomes" id="UP000007799"/>
    </source>
</evidence>
<dbReference type="EMBL" id="GL832992">
    <property type="protein sequence ID" value="EGD80331.1"/>
    <property type="molecule type" value="Genomic_DNA"/>
</dbReference>
<dbReference type="InterPro" id="IPR001584">
    <property type="entry name" value="Integrase_cat-core"/>
</dbReference>
<dbReference type="PANTHER" id="PTHR42648:SF11">
    <property type="entry name" value="TRANSPOSON TY4-P GAG-POL POLYPROTEIN"/>
    <property type="match status" value="1"/>
</dbReference>
<evidence type="ECO:0000256" key="11">
    <source>
        <dbReference type="SAM" id="MobiDB-lite"/>
    </source>
</evidence>
<dbReference type="GO" id="GO:0003887">
    <property type="term" value="F:DNA-directed DNA polymerase activity"/>
    <property type="evidence" value="ECO:0007669"/>
    <property type="project" value="UniProtKB-KW"/>
</dbReference>
<dbReference type="Pfam" id="PF25597">
    <property type="entry name" value="SH3_retrovirus"/>
    <property type="match status" value="1"/>
</dbReference>
<sequence length="772" mass="82808">MSMNSDRECTGLTTCGSGEYETRAPTATTDRKCASVTQCDSTQFVVSKPTATTDRDCAECDRCDSGTQYETATCTATTNRVCADLKVCADTEYESVAATDSSDRKCSSCRECTSSEYLMSGCSESANACTECTRCGSGYFVQSPCTSEADTTCKRCRSCASGEYLHTACTSSADAVCRKVSTCDVDAGYEVKAPTATTDRECRALTTCDGESEFESRAPTLTSDRVCSKLLHVPDIKYNLLALNLVTRARRGASVVIAADDSRIQFATWSVPLLPSKDTGHLFLYASTTTSQQATALAGELVHSSDEEAEDADEGASAHDVLGHRSSAAVDAIRQQIAQASSKHIVTCGPCALGKSTRASIPKQSAPRSAGPCQLLYADIAGPLEETSLRGARYALTFIDDCTRFAWTFLIRHKNDVGAALEQLRKDRHVVNALRGATLQTDSDAVFKSQDFTDLCLAFDIKQRFSPPHSQAKNGSAERTFRTLFETARTMLFAADLDKPFWGFAVQHATLLHNIAPRRSLEDKSPFEALTGHPFDVSLLRVFGSPAYVHVEKSSTRHKLDPRSRVGVYVGFAEEDQAHVVWMPDTRRVVHTIHARFGAIKNKHAASSQQQQEQDDSGASASHANKTAQRSTEDSATGAPTAPRAGEPQLQPRALGGSVWDQLLLSATLGDKDTSGGSTTTCHVATSAAGTGEKTSAVGGHLPDIAAGSVFTSAEPATVKEALASPDSEEWRQAILDEFAAMQANDVYDVVPRADLPKGHKLLRSMVIFGGA</sequence>
<dbReference type="SMART" id="SM00208">
    <property type="entry name" value="TNFR"/>
    <property type="match status" value="3"/>
</dbReference>
<dbReference type="InterPro" id="IPR012337">
    <property type="entry name" value="RNaseH-like_sf"/>
</dbReference>
<feature type="domain" description="Integrase catalytic" evidence="13">
    <location>
        <begin position="368"/>
        <end position="534"/>
    </location>
</feature>
<keyword evidence="4" id="KW-0378">Hydrolase</keyword>
<evidence type="ECO:0000256" key="7">
    <source>
        <dbReference type="ARBA" id="ARBA00022918"/>
    </source>
</evidence>
<dbReference type="PROSITE" id="PS50050">
    <property type="entry name" value="TNFR_NGFR_2"/>
    <property type="match status" value="2"/>
</dbReference>
<evidence type="ECO:0000256" key="2">
    <source>
        <dbReference type="ARBA" id="ARBA00022723"/>
    </source>
</evidence>
<keyword evidence="2" id="KW-0479">Metal-binding</keyword>
<dbReference type="Gene3D" id="3.30.420.10">
    <property type="entry name" value="Ribonuclease H-like superfamily/Ribonuclease H"/>
    <property type="match status" value="1"/>
</dbReference>
<evidence type="ECO:0000256" key="5">
    <source>
        <dbReference type="ARBA" id="ARBA00022842"/>
    </source>
</evidence>
<dbReference type="GO" id="GO:0006310">
    <property type="term" value="P:DNA recombination"/>
    <property type="evidence" value="ECO:0007669"/>
    <property type="project" value="UniProtKB-KW"/>
</dbReference>
<keyword evidence="7" id="KW-0695">RNA-directed DNA polymerase</keyword>
<dbReference type="InParanoid" id="F2URS6"/>
<dbReference type="GO" id="GO:0016787">
    <property type="term" value="F:hydrolase activity"/>
    <property type="evidence" value="ECO:0007669"/>
    <property type="project" value="UniProtKB-KW"/>
</dbReference>
<dbReference type="GO" id="GO:0003964">
    <property type="term" value="F:RNA-directed DNA polymerase activity"/>
    <property type="evidence" value="ECO:0007669"/>
    <property type="project" value="UniProtKB-KW"/>
</dbReference>
<dbReference type="PANTHER" id="PTHR42648">
    <property type="entry name" value="TRANSPOSASE, PUTATIVE-RELATED"/>
    <property type="match status" value="1"/>
</dbReference>
<dbReference type="AlphaFoldDB" id="F2URS6"/>
<dbReference type="Pfam" id="PF00665">
    <property type="entry name" value="rve"/>
    <property type="match status" value="1"/>
</dbReference>
<keyword evidence="15" id="KW-1185">Reference proteome</keyword>
<protein>
    <recommendedName>
        <fullName evidence="16">Integrase catalytic domain-containing protein</fullName>
    </recommendedName>
</protein>
<dbReference type="InterPro" id="IPR001368">
    <property type="entry name" value="TNFR/NGFR_Cys_rich_reg"/>
</dbReference>
<evidence type="ECO:0000256" key="9">
    <source>
        <dbReference type="ARBA" id="ARBA00023172"/>
    </source>
</evidence>
<feature type="domain" description="TNFR-Cys" evidence="12">
    <location>
        <begin position="111"/>
        <end position="153"/>
    </location>
</feature>
<feature type="domain" description="TNFR-Cys" evidence="12">
    <location>
        <begin position="38"/>
        <end position="82"/>
    </location>
</feature>
<dbReference type="GO" id="GO:0004519">
    <property type="term" value="F:endonuclease activity"/>
    <property type="evidence" value="ECO:0007669"/>
    <property type="project" value="UniProtKB-KW"/>
</dbReference>
<organism evidence="15">
    <name type="scientific">Salpingoeca rosetta (strain ATCC 50818 / BSB-021)</name>
    <dbReference type="NCBI Taxonomy" id="946362"/>
    <lineage>
        <taxon>Eukaryota</taxon>
        <taxon>Choanoflagellata</taxon>
        <taxon>Craspedida</taxon>
        <taxon>Salpingoecidae</taxon>
        <taxon>Salpingoeca</taxon>
    </lineage>
</organism>
<keyword evidence="8" id="KW-0239">DNA-directed DNA polymerase</keyword>
<dbReference type="InterPro" id="IPR036397">
    <property type="entry name" value="RNaseH_sf"/>
</dbReference>
<feature type="compositionally biased region" description="Low complexity" evidence="11">
    <location>
        <begin position="605"/>
        <end position="622"/>
    </location>
</feature>
<evidence type="ECO:0000256" key="3">
    <source>
        <dbReference type="ARBA" id="ARBA00022759"/>
    </source>
</evidence>
<proteinExistence type="predicted"/>
<comment type="caution">
    <text evidence="10">Lacks conserved residue(s) required for the propagation of feature annotation.</text>
</comment>
<evidence type="ECO:0000256" key="4">
    <source>
        <dbReference type="ARBA" id="ARBA00022801"/>
    </source>
</evidence>
<keyword evidence="6" id="KW-0229">DNA integration</keyword>
<keyword evidence="5" id="KW-0460">Magnesium</keyword>
<dbReference type="GO" id="GO:0015074">
    <property type="term" value="P:DNA integration"/>
    <property type="evidence" value="ECO:0007669"/>
    <property type="project" value="UniProtKB-KW"/>
</dbReference>
<evidence type="ECO:0000256" key="8">
    <source>
        <dbReference type="ARBA" id="ARBA00022932"/>
    </source>
</evidence>
<gene>
    <name evidence="14" type="ORF">PTSG_13069</name>
</gene>
<feature type="disulfide bond" evidence="10">
    <location>
        <begin position="132"/>
        <end position="145"/>
    </location>
</feature>
<dbReference type="GO" id="GO:0046872">
    <property type="term" value="F:metal ion binding"/>
    <property type="evidence" value="ECO:0007669"/>
    <property type="project" value="UniProtKB-KW"/>
</dbReference>
<evidence type="ECO:0008006" key="16">
    <source>
        <dbReference type="Google" id="ProtNLM"/>
    </source>
</evidence>
<evidence type="ECO:0000259" key="12">
    <source>
        <dbReference type="PROSITE" id="PS50050"/>
    </source>
</evidence>
<keyword evidence="8" id="KW-0548">Nucleotidyltransferase</keyword>
<dbReference type="RefSeq" id="XP_004988121.1">
    <property type="nucleotide sequence ID" value="XM_004988064.1"/>
</dbReference>
<dbReference type="Pfam" id="PF00020">
    <property type="entry name" value="TNFR_c6"/>
    <property type="match status" value="1"/>
</dbReference>